<protein>
    <submittedName>
        <fullName evidence="4">Extracellular solute-binding protein (Family 3)</fullName>
    </submittedName>
</protein>
<keyword evidence="1" id="KW-0732">Signal</keyword>
<dbReference type="CDD" id="cd01009">
    <property type="entry name" value="PBP2_YfhD_N"/>
    <property type="match status" value="1"/>
</dbReference>
<evidence type="ECO:0000256" key="2">
    <source>
        <dbReference type="SAM" id="Phobius"/>
    </source>
</evidence>
<feature type="domain" description="Solute-binding protein family 3/N-terminal" evidence="3">
    <location>
        <begin position="44"/>
        <end position="271"/>
    </location>
</feature>
<reference evidence="4 5" key="1">
    <citation type="submission" date="2018-03" db="EMBL/GenBank/DDBJ databases">
        <title>Genomic Encyclopedia of Archaeal and Bacterial Type Strains, Phase II (KMG-II): from individual species to whole genera.</title>
        <authorList>
            <person name="Goeker M."/>
        </authorList>
    </citation>
    <scope>NUCLEOTIDE SEQUENCE [LARGE SCALE GENOMIC DNA]</scope>
    <source>
        <strain evidence="4 5">DSM 100214</strain>
    </source>
</reference>
<dbReference type="SMART" id="SM00062">
    <property type="entry name" value="PBPb"/>
    <property type="match status" value="1"/>
</dbReference>
<keyword evidence="5" id="KW-1185">Reference proteome</keyword>
<dbReference type="OrthoDB" id="1099384at2"/>
<evidence type="ECO:0000259" key="3">
    <source>
        <dbReference type="SMART" id="SM00062"/>
    </source>
</evidence>
<comment type="caution">
    <text evidence="4">The sequence shown here is derived from an EMBL/GenBank/DDBJ whole genome shotgun (WGS) entry which is preliminary data.</text>
</comment>
<accession>A0A2V3PK42</accession>
<sequence length="271" mass="30717">MKQKKLVGIVLTLTIVIAIIVYIMMHYLNTPVHRDYIEVEKSGTLHIVTDLNPIGYFVSSDTVAGYNYELLQALQQYTNINFEVSVENSLEKSFEGLKTGKYDLVARNIPVNSSLRNEYSFTEAIVNNRLVLVQRKGEFNNGIEPIRNHLDLGKKTLHVAAGSPNILRLQNLSHEIGDTIFIVEDDTYQANQLALMVAAGEIDYTVCDIKTAESLIAKTPELDIKTDIGFTHFEAWAVRANSPILLDSLNVWINRFKATEEYSKILKKYYK</sequence>
<feature type="transmembrane region" description="Helical" evidence="2">
    <location>
        <begin position="7"/>
        <end position="28"/>
    </location>
</feature>
<dbReference type="Proteomes" id="UP000247973">
    <property type="component" value="Unassembled WGS sequence"/>
</dbReference>
<evidence type="ECO:0000313" key="5">
    <source>
        <dbReference type="Proteomes" id="UP000247973"/>
    </source>
</evidence>
<dbReference type="SUPFAM" id="SSF53850">
    <property type="entry name" value="Periplasmic binding protein-like II"/>
    <property type="match status" value="1"/>
</dbReference>
<dbReference type="EMBL" id="QICL01000048">
    <property type="protein sequence ID" value="PXV58422.1"/>
    <property type="molecule type" value="Genomic_DNA"/>
</dbReference>
<keyword evidence="2" id="KW-0812">Transmembrane</keyword>
<proteinExistence type="predicted"/>
<dbReference type="AlphaFoldDB" id="A0A2V3PK42"/>
<evidence type="ECO:0000313" key="4">
    <source>
        <dbReference type="EMBL" id="PXV58422.1"/>
    </source>
</evidence>
<dbReference type="Gene3D" id="3.40.190.10">
    <property type="entry name" value="Periplasmic binding protein-like II"/>
    <property type="match status" value="2"/>
</dbReference>
<gene>
    <name evidence="4" type="ORF">CLV62_1487</name>
</gene>
<dbReference type="Pfam" id="PF00497">
    <property type="entry name" value="SBP_bac_3"/>
    <property type="match status" value="1"/>
</dbReference>
<dbReference type="InterPro" id="IPR001638">
    <property type="entry name" value="Solute-binding_3/MltF_N"/>
</dbReference>
<evidence type="ECO:0000256" key="1">
    <source>
        <dbReference type="ARBA" id="ARBA00022729"/>
    </source>
</evidence>
<keyword evidence="2" id="KW-1133">Transmembrane helix</keyword>
<organism evidence="4 5">
    <name type="scientific">Dysgonomonas alginatilytica</name>
    <dbReference type="NCBI Taxonomy" id="1605892"/>
    <lineage>
        <taxon>Bacteria</taxon>
        <taxon>Pseudomonadati</taxon>
        <taxon>Bacteroidota</taxon>
        <taxon>Bacteroidia</taxon>
        <taxon>Bacteroidales</taxon>
        <taxon>Dysgonomonadaceae</taxon>
        <taxon>Dysgonomonas</taxon>
    </lineage>
</organism>
<keyword evidence="2" id="KW-0472">Membrane</keyword>
<name>A0A2V3PK42_9BACT</name>
<dbReference type="PANTHER" id="PTHR35936">
    <property type="entry name" value="MEMBRANE-BOUND LYTIC MUREIN TRANSGLYCOSYLASE F"/>
    <property type="match status" value="1"/>
</dbReference>
<dbReference type="PANTHER" id="PTHR35936:SF19">
    <property type="entry name" value="AMINO-ACID-BINDING PROTEIN YXEM-RELATED"/>
    <property type="match status" value="1"/>
</dbReference>
<dbReference type="RefSeq" id="WP_110312637.1">
    <property type="nucleotide sequence ID" value="NZ_QICL01000048.1"/>
</dbReference>